<evidence type="ECO:0000313" key="10">
    <source>
        <dbReference type="EMBL" id="KAF7199637.1"/>
    </source>
</evidence>
<dbReference type="SUPFAM" id="SSF57535">
    <property type="entry name" value="Complement control module/SCR domain"/>
    <property type="match status" value="4"/>
</dbReference>
<dbReference type="InterPro" id="IPR000152">
    <property type="entry name" value="EGF-type_Asp/Asn_hydroxyl_site"/>
</dbReference>
<dbReference type="Gene3D" id="2.10.70.10">
    <property type="entry name" value="Complement Module, domain 1"/>
    <property type="match status" value="3"/>
</dbReference>
<dbReference type="SUPFAM" id="SSF57196">
    <property type="entry name" value="EGF/Laminin"/>
    <property type="match status" value="1"/>
</dbReference>
<dbReference type="Pfam" id="PF00084">
    <property type="entry name" value="Sushi"/>
    <property type="match status" value="4"/>
</dbReference>
<dbReference type="InterPro" id="IPR000436">
    <property type="entry name" value="Sushi_SCR_CCP_dom"/>
</dbReference>
<dbReference type="EMBL" id="JAAVVJ010000019">
    <property type="protein sequence ID" value="KAF7199637.1"/>
    <property type="molecule type" value="Genomic_DNA"/>
</dbReference>
<dbReference type="InterPro" id="IPR009030">
    <property type="entry name" value="Growth_fac_rcpt_cys_sf"/>
</dbReference>
<reference evidence="10" key="1">
    <citation type="submission" date="2020-03" db="EMBL/GenBank/DDBJ databases">
        <title>Intra-Species Differences in Population Size shape Life History and Genome Evolution.</title>
        <authorList>
            <person name="Willemsen D."/>
            <person name="Cui R."/>
            <person name="Valenzano D.R."/>
        </authorList>
    </citation>
    <scope>NUCLEOTIDE SEQUENCE</scope>
    <source>
        <strain evidence="10">GRZ</strain>
        <tissue evidence="10">Whole</tissue>
    </source>
</reference>
<feature type="domain" description="Sushi" evidence="9">
    <location>
        <begin position="231"/>
        <end position="290"/>
    </location>
</feature>
<feature type="domain" description="EGF-like" evidence="8">
    <location>
        <begin position="27"/>
        <end position="66"/>
    </location>
</feature>
<dbReference type="SMART" id="SM00032">
    <property type="entry name" value="CCP"/>
    <property type="match status" value="4"/>
</dbReference>
<dbReference type="PROSITE" id="PS01186">
    <property type="entry name" value="EGF_2"/>
    <property type="match status" value="1"/>
</dbReference>
<dbReference type="SMART" id="SM00179">
    <property type="entry name" value="EGF_CA"/>
    <property type="match status" value="2"/>
</dbReference>
<dbReference type="AlphaFoldDB" id="A0A9D2XCZ2"/>
<dbReference type="SMART" id="SM00181">
    <property type="entry name" value="EGF"/>
    <property type="match status" value="3"/>
</dbReference>
<dbReference type="PANTHER" id="PTHR24051:SF5">
    <property type="entry name" value="SUSHI DOMAIN-CONTAINING PROTEIN 1"/>
    <property type="match status" value="1"/>
</dbReference>
<feature type="domain" description="Sushi" evidence="9">
    <location>
        <begin position="171"/>
        <end position="230"/>
    </location>
</feature>
<feature type="signal peptide" evidence="7">
    <location>
        <begin position="1"/>
        <end position="24"/>
    </location>
</feature>
<evidence type="ECO:0000259" key="9">
    <source>
        <dbReference type="PROSITE" id="PS50923"/>
    </source>
</evidence>
<dbReference type="InterPro" id="IPR035976">
    <property type="entry name" value="Sushi/SCR/CCP_sf"/>
</dbReference>
<comment type="caution">
    <text evidence="5">Lacks conserved residue(s) required for the propagation of feature annotation.</text>
</comment>
<keyword evidence="6" id="KW-0768">Sushi</keyword>
<keyword evidence="3" id="KW-0677">Repeat</keyword>
<dbReference type="Pfam" id="PF07645">
    <property type="entry name" value="EGF_CA"/>
    <property type="match status" value="2"/>
</dbReference>
<proteinExistence type="predicted"/>
<dbReference type="InterPro" id="IPR018097">
    <property type="entry name" value="EGF_Ca-bd_CS"/>
</dbReference>
<dbReference type="GO" id="GO:0005509">
    <property type="term" value="F:calcium ion binding"/>
    <property type="evidence" value="ECO:0007669"/>
    <property type="project" value="InterPro"/>
</dbReference>
<dbReference type="GO" id="GO:0030855">
    <property type="term" value="P:epithelial cell differentiation"/>
    <property type="evidence" value="ECO:0007669"/>
    <property type="project" value="UniProtKB-ARBA"/>
</dbReference>
<evidence type="ECO:0000256" key="2">
    <source>
        <dbReference type="ARBA" id="ARBA00022729"/>
    </source>
</evidence>
<organism evidence="10 11">
    <name type="scientific">Nothobranchius furzeri</name>
    <name type="common">Turquoise killifish</name>
    <dbReference type="NCBI Taxonomy" id="105023"/>
    <lineage>
        <taxon>Eukaryota</taxon>
        <taxon>Metazoa</taxon>
        <taxon>Chordata</taxon>
        <taxon>Craniata</taxon>
        <taxon>Vertebrata</taxon>
        <taxon>Euteleostomi</taxon>
        <taxon>Actinopterygii</taxon>
        <taxon>Neopterygii</taxon>
        <taxon>Teleostei</taxon>
        <taxon>Neoteleostei</taxon>
        <taxon>Acanthomorphata</taxon>
        <taxon>Ovalentaria</taxon>
        <taxon>Atherinomorphae</taxon>
        <taxon>Cyprinodontiformes</taxon>
        <taxon>Nothobranchiidae</taxon>
        <taxon>Nothobranchius</taxon>
    </lineage>
</organism>
<evidence type="ECO:0000256" key="7">
    <source>
        <dbReference type="SAM" id="SignalP"/>
    </source>
</evidence>
<dbReference type="Proteomes" id="UP000822369">
    <property type="component" value="Chromosome 19"/>
</dbReference>
<dbReference type="FunFam" id="2.10.25.10:FF:000038">
    <property type="entry name" value="Fibrillin 2"/>
    <property type="match status" value="1"/>
</dbReference>
<feature type="domain" description="Sushi" evidence="9">
    <location>
        <begin position="291"/>
        <end position="350"/>
    </location>
</feature>
<dbReference type="Gene3D" id="2.20.28.230">
    <property type="match status" value="1"/>
</dbReference>
<dbReference type="InterPro" id="IPR049883">
    <property type="entry name" value="NOTCH1_EGF-like"/>
</dbReference>
<protein>
    <submittedName>
        <fullName evidence="10">Transcript variant X3</fullName>
    </submittedName>
</protein>
<sequence length="456" mass="49133">MGERSRRMIMVFLLVGISVFSAEGQTQLDVCSSCHANATCEDKPDGSGKVCNCKYGFVGNGRTFCQDKDECQIGANKICGLHTTCHNTYGSYYCTCLSGYSPSNSMNVFIPNDGTHCQDVNECMITGLCGEGGQCRNTEGSFDCSCQLGYRIHNGAEPFHPQRDQASCKEVDCGPPAAGEDTAVLSVSGTTYGSVVTFTCDEGFVWRRGDNRSVCGADGIWRGATLVCEEILCGNPPLIEFTEQGWNHDSAPGSVVVYVCKNGFYSKGGSNESICNKNGLWTPVTLSCQEMLCGGPPAVLHTVQVWTGSSTPGSTVAYFCKTGFYHHGGRNVSVCTPNGYWTQPDILCKEVDCGEPLPIPHSAMLWDKRSTLGSQVVYKCDHGFASVGEGNRSVCAANGEWVRASLSCQGDDNSRLYKSVVQSPFPSCMLKCFGTARHTLAAWSITSVRKDFTPEA</sequence>
<name>A0A9D2XCZ2_NOTFU</name>
<comment type="caution">
    <text evidence="10">The sequence shown here is derived from an EMBL/GenBank/DDBJ whole genome shotgun (WGS) entry which is preliminary data.</text>
</comment>
<dbReference type="PROSITE" id="PS00010">
    <property type="entry name" value="ASX_HYDROXYL"/>
    <property type="match status" value="2"/>
</dbReference>
<dbReference type="SUPFAM" id="SSF57184">
    <property type="entry name" value="Growth factor receptor domain"/>
    <property type="match status" value="1"/>
</dbReference>
<evidence type="ECO:0000256" key="1">
    <source>
        <dbReference type="ARBA" id="ARBA00022536"/>
    </source>
</evidence>
<dbReference type="PANTHER" id="PTHR24051">
    <property type="entry name" value="SUSHI DOMAIN-CONTAINING PROTEIN 1"/>
    <property type="match status" value="1"/>
</dbReference>
<gene>
    <name evidence="10" type="primary">susd1</name>
    <name evidence="10" type="ORF">G4P62_016418</name>
</gene>
<feature type="domain" description="EGF-like" evidence="8">
    <location>
        <begin position="119"/>
        <end position="156"/>
    </location>
</feature>
<feature type="disulfide bond" evidence="5">
    <location>
        <begin position="34"/>
        <end position="51"/>
    </location>
</feature>
<evidence type="ECO:0000259" key="8">
    <source>
        <dbReference type="PROSITE" id="PS50026"/>
    </source>
</evidence>
<keyword evidence="4 5" id="KW-1015">Disulfide bond</keyword>
<dbReference type="PROSITE" id="PS50923">
    <property type="entry name" value="SUSHI"/>
    <property type="match status" value="4"/>
</dbReference>
<dbReference type="PROSITE" id="PS50026">
    <property type="entry name" value="EGF_3"/>
    <property type="match status" value="3"/>
</dbReference>
<evidence type="ECO:0000256" key="6">
    <source>
        <dbReference type="PROSITE-ProRule" id="PRU00302"/>
    </source>
</evidence>
<dbReference type="PROSITE" id="PS01187">
    <property type="entry name" value="EGF_CA"/>
    <property type="match status" value="2"/>
</dbReference>
<feature type="chain" id="PRO_5039300876" evidence="7">
    <location>
        <begin position="25"/>
        <end position="456"/>
    </location>
</feature>
<keyword evidence="2 7" id="KW-0732">Signal</keyword>
<evidence type="ECO:0000313" key="11">
    <source>
        <dbReference type="Proteomes" id="UP000822369"/>
    </source>
</evidence>
<dbReference type="Gene3D" id="2.10.25.10">
    <property type="entry name" value="Laminin"/>
    <property type="match status" value="3"/>
</dbReference>
<evidence type="ECO:0000256" key="4">
    <source>
        <dbReference type="ARBA" id="ARBA00023157"/>
    </source>
</evidence>
<evidence type="ECO:0000256" key="5">
    <source>
        <dbReference type="PROSITE-ProRule" id="PRU00076"/>
    </source>
</evidence>
<evidence type="ECO:0000256" key="3">
    <source>
        <dbReference type="ARBA" id="ARBA00022737"/>
    </source>
</evidence>
<dbReference type="InterPro" id="IPR001881">
    <property type="entry name" value="EGF-like_Ca-bd_dom"/>
</dbReference>
<dbReference type="InterPro" id="IPR000742">
    <property type="entry name" value="EGF"/>
</dbReference>
<dbReference type="CDD" id="cd00033">
    <property type="entry name" value="CCP"/>
    <property type="match status" value="4"/>
</dbReference>
<feature type="domain" description="Sushi" evidence="9">
    <location>
        <begin position="351"/>
        <end position="410"/>
    </location>
</feature>
<dbReference type="InterPro" id="IPR051622">
    <property type="entry name" value="R-tyr_protein_phosphatases"/>
</dbReference>
<keyword evidence="1 5" id="KW-0245">EGF-like domain</keyword>
<accession>A0A9D2XCZ2</accession>
<dbReference type="CDD" id="cd00054">
    <property type="entry name" value="EGF_CA"/>
    <property type="match status" value="2"/>
</dbReference>
<feature type="domain" description="EGF-like" evidence="8">
    <location>
        <begin position="67"/>
        <end position="106"/>
    </location>
</feature>